<name>B5DT28_DROPS</name>
<accession>B5DT28</accession>
<comment type="subcellular location">
    <subcellularLocation>
        <location evidence="1">Nucleus</location>
    </subcellularLocation>
</comment>
<evidence type="ECO:0000256" key="2">
    <source>
        <dbReference type="SAM" id="MobiDB-lite"/>
    </source>
</evidence>
<evidence type="ECO:0000313" key="4">
    <source>
        <dbReference type="EMBL" id="EDY70991.2"/>
    </source>
</evidence>
<gene>
    <name evidence="4" type="primary">Dpse\GA22426</name>
    <name evidence="4" type="ORF">Dpse_GA22426</name>
</gene>
<reference evidence="4" key="2">
    <citation type="journal article" date="2007" name="Nature">
        <title>Evolution of genes and genomes on the Drosophila phylogeny.</title>
        <authorList>
            <consortium name="Drosophila 12 Genomes Consortium"/>
            <person name="Clark A.G."/>
            <person name="Eisen M.B."/>
            <person name="Smith D.R."/>
            <person name="Bergman C.M."/>
            <person name="Oliver B."/>
            <person name="Markow T.A."/>
            <person name="Kaufman T.C."/>
            <person name="Kellis M."/>
            <person name="Gelbart W."/>
            <person name="Iyer V.N."/>
            <person name="Pollard D.A."/>
            <person name="Sackton T.B."/>
            <person name="Larracuente A.M."/>
            <person name="Singh N.D."/>
            <person name="Abad J.P."/>
            <person name="Abt D.N."/>
            <person name="Adryan B."/>
            <person name="Aguade M."/>
            <person name="Akashi H."/>
            <person name="Anderson W.W."/>
            <person name="Aquadro C.F."/>
            <person name="Ardell D.H."/>
            <person name="Arguello R."/>
            <person name="Artieri C.G."/>
            <person name="Barbash D.A."/>
            <person name="Barker D."/>
            <person name="Barsanti P."/>
            <person name="Batterham P."/>
            <person name="Batzoglou S."/>
            <person name="Begun D."/>
            <person name="Bhutkar A."/>
            <person name="Blanco E."/>
            <person name="Bosak S.A."/>
            <person name="Bradley R.K."/>
            <person name="Brand A.D."/>
            <person name="Brent M.R."/>
            <person name="Brooks A.N."/>
            <person name="Brown R.H."/>
            <person name="Butlin R.K."/>
            <person name="Caggese C."/>
            <person name="Calvi B.R."/>
            <person name="Bernardo de Carvalho A."/>
            <person name="Caspi A."/>
            <person name="Castrezana S."/>
            <person name="Celniker S.E."/>
            <person name="Chang J.L."/>
            <person name="Chapple C."/>
            <person name="Chatterji S."/>
            <person name="Chinwalla A."/>
            <person name="Civetta A."/>
            <person name="Clifton S.W."/>
            <person name="Comeron J.M."/>
            <person name="Costello J.C."/>
            <person name="Coyne J.A."/>
            <person name="Daub J."/>
            <person name="David R.G."/>
            <person name="Delcher A.L."/>
            <person name="Delehaunty K."/>
            <person name="Do C.B."/>
            <person name="Ebling H."/>
            <person name="Edwards K."/>
            <person name="Eickbush T."/>
            <person name="Evans J.D."/>
            <person name="Filipski A."/>
            <person name="Findeiss S."/>
            <person name="Freyhult E."/>
            <person name="Fulton L."/>
            <person name="Fulton R."/>
            <person name="Garcia A.C."/>
            <person name="Gardiner A."/>
            <person name="Garfield D.A."/>
            <person name="Garvin B.E."/>
            <person name="Gibson G."/>
            <person name="Gilbert D."/>
            <person name="Gnerre S."/>
            <person name="Godfrey J."/>
            <person name="Good R."/>
            <person name="Gotea V."/>
            <person name="Gravely B."/>
            <person name="Greenberg A.J."/>
            <person name="Griffiths-Jones S."/>
            <person name="Gross S."/>
            <person name="Guigo R."/>
            <person name="Gustafson E.A."/>
            <person name="Haerty W."/>
            <person name="Hahn M.W."/>
            <person name="Halligan D.L."/>
            <person name="Halpern A.L."/>
            <person name="Halter G.M."/>
            <person name="Han M.V."/>
            <person name="Heger A."/>
            <person name="Hillier L."/>
            <person name="Hinrichs A.S."/>
            <person name="Holmes I."/>
            <person name="Hoskins R.A."/>
            <person name="Hubisz M.J."/>
            <person name="Hultmark D."/>
            <person name="Huntley M.A."/>
            <person name="Jaffe D.B."/>
            <person name="Jagadeeshan S."/>
            <person name="Jeck W.R."/>
            <person name="Johnson J."/>
            <person name="Jones C.D."/>
            <person name="Jordan W.C."/>
            <person name="Karpen G.H."/>
            <person name="Kataoka E."/>
            <person name="Keightley P.D."/>
            <person name="Kheradpour P."/>
            <person name="Kirkness E.F."/>
            <person name="Koerich L.B."/>
            <person name="Kristiansen K."/>
            <person name="Kudrna D."/>
            <person name="Kulathinal R.J."/>
            <person name="Kumar S."/>
            <person name="Kwok R."/>
            <person name="Lander E."/>
            <person name="Langley C.H."/>
            <person name="Lapoint R."/>
            <person name="Lazzaro B.P."/>
            <person name="Lee S.J."/>
            <person name="Levesque L."/>
            <person name="Li R."/>
            <person name="Lin C.F."/>
            <person name="Lin M.F."/>
            <person name="Lindblad-Toh K."/>
            <person name="Llopart A."/>
            <person name="Long M."/>
            <person name="Low L."/>
            <person name="Lozovsky E."/>
            <person name="Lu J."/>
            <person name="Luo M."/>
            <person name="Machado C.A."/>
            <person name="Makalowski W."/>
            <person name="Marzo M."/>
            <person name="Matsuda M."/>
            <person name="Matzkin L."/>
            <person name="McAllister B."/>
            <person name="McBride C.S."/>
            <person name="McKernan B."/>
            <person name="McKernan K."/>
            <person name="Mendez-Lago M."/>
            <person name="Minx P."/>
            <person name="Mollenhauer M.U."/>
            <person name="Montooth K."/>
            <person name="Mount S.M."/>
            <person name="Mu X."/>
            <person name="Myers E."/>
            <person name="Negre B."/>
            <person name="Newfeld S."/>
            <person name="Nielsen R."/>
            <person name="Noor M.A."/>
            <person name="O'Grady P."/>
            <person name="Pachter L."/>
            <person name="Papaceit M."/>
            <person name="Parisi M.J."/>
            <person name="Parisi M."/>
            <person name="Parts L."/>
            <person name="Pedersen J.S."/>
            <person name="Pesole G."/>
            <person name="Phillippy A.M."/>
            <person name="Ponting C.P."/>
            <person name="Pop M."/>
            <person name="Porcelli D."/>
            <person name="Powell J.R."/>
            <person name="Prohaska S."/>
            <person name="Pruitt K."/>
            <person name="Puig M."/>
            <person name="Quesneville H."/>
            <person name="Ram K.R."/>
            <person name="Rand D."/>
            <person name="Rasmussen M.D."/>
            <person name="Reed L.K."/>
            <person name="Reenan R."/>
            <person name="Reily A."/>
            <person name="Remington K.A."/>
            <person name="Rieger T.T."/>
            <person name="Ritchie M.G."/>
            <person name="Robin C."/>
            <person name="Rogers Y.H."/>
            <person name="Rohde C."/>
            <person name="Rozas J."/>
            <person name="Rubenfield M.J."/>
            <person name="Ruiz A."/>
            <person name="Russo S."/>
            <person name="Salzberg S.L."/>
            <person name="Sanchez-Gracia A."/>
            <person name="Saranga D.J."/>
            <person name="Sato H."/>
            <person name="Schaeffer S.W."/>
            <person name="Schatz M.C."/>
            <person name="Schlenke T."/>
            <person name="Schwartz R."/>
            <person name="Segarra C."/>
            <person name="Singh R.S."/>
            <person name="Sirot L."/>
            <person name="Sirota M."/>
            <person name="Sisneros N.B."/>
            <person name="Smith C.D."/>
            <person name="Smith T.F."/>
            <person name="Spieth J."/>
            <person name="Stage D.E."/>
            <person name="Stark A."/>
            <person name="Stephan W."/>
            <person name="Strausberg R.L."/>
            <person name="Strempel S."/>
            <person name="Sturgill D."/>
            <person name="Sutton G."/>
            <person name="Sutton G.G."/>
            <person name="Tao W."/>
            <person name="Teichmann S."/>
            <person name="Tobari Y.N."/>
            <person name="Tomimura Y."/>
            <person name="Tsolas J.M."/>
            <person name="Valente V.L."/>
            <person name="Venter E."/>
            <person name="Venter J.C."/>
            <person name="Vicario S."/>
            <person name="Vieira F.G."/>
            <person name="Vilella A.J."/>
            <person name="Villasante A."/>
            <person name="Walenz B."/>
            <person name="Wang J."/>
            <person name="Wasserman M."/>
            <person name="Watts T."/>
            <person name="Wilson D."/>
            <person name="Wilson R.K."/>
            <person name="Wing R.A."/>
            <person name="Wolfner M.F."/>
            <person name="Wong A."/>
            <person name="Wong G.K."/>
            <person name="Wu C.I."/>
            <person name="Wu G."/>
            <person name="Yamamoto D."/>
            <person name="Yang H.P."/>
            <person name="Yang S.P."/>
            <person name="Yorke J.A."/>
            <person name="Yoshida K."/>
            <person name="Zdobnov E."/>
            <person name="Zhang P."/>
            <person name="Zhang Y."/>
            <person name="Zimin A.V."/>
            <person name="Baldwin J."/>
            <person name="Abdouelleil A."/>
            <person name="Abdulkadir J."/>
            <person name="Abebe A."/>
            <person name="Abera B."/>
            <person name="Abreu J."/>
            <person name="Acer S.C."/>
            <person name="Aftuck L."/>
            <person name="Alexander A."/>
            <person name="An P."/>
            <person name="Anderson E."/>
            <person name="Anderson S."/>
            <person name="Arachi H."/>
            <person name="Azer M."/>
            <person name="Bachantsang P."/>
            <person name="Barry A."/>
            <person name="Bayul T."/>
            <person name="Berlin A."/>
            <person name="Bessette D."/>
            <person name="Bloom T."/>
            <person name="Blye J."/>
            <person name="Boguslavskiy L."/>
            <person name="Bonnet C."/>
            <person name="Boukhgalter B."/>
            <person name="Bourzgui I."/>
            <person name="Brown A."/>
            <person name="Cahill P."/>
            <person name="Channer S."/>
            <person name="Cheshatsang Y."/>
            <person name="Chuda L."/>
            <person name="Citroen M."/>
            <person name="Collymore A."/>
            <person name="Cooke P."/>
            <person name="Costello M."/>
            <person name="D'Aco K."/>
            <person name="Daza R."/>
            <person name="De Haan G."/>
            <person name="DeGray S."/>
            <person name="DeMaso C."/>
            <person name="Dhargay N."/>
            <person name="Dooley K."/>
            <person name="Dooley E."/>
            <person name="Doricent M."/>
            <person name="Dorje P."/>
            <person name="Dorjee K."/>
            <person name="Dupes A."/>
            <person name="Elong R."/>
            <person name="Falk J."/>
            <person name="Farina A."/>
            <person name="Faro S."/>
            <person name="Ferguson D."/>
            <person name="Fisher S."/>
            <person name="Foley C.D."/>
            <person name="Franke A."/>
            <person name="Friedrich D."/>
            <person name="Gadbois L."/>
            <person name="Gearin G."/>
            <person name="Gearin C.R."/>
            <person name="Giannoukos G."/>
            <person name="Goode T."/>
            <person name="Graham J."/>
            <person name="Grandbois E."/>
            <person name="Grewal S."/>
            <person name="Gyaltsen K."/>
            <person name="Hafez N."/>
            <person name="Hagos B."/>
            <person name="Hall J."/>
            <person name="Henson C."/>
            <person name="Hollinger A."/>
            <person name="Honan T."/>
            <person name="Huard M.D."/>
            <person name="Hughes L."/>
            <person name="Hurhula B."/>
            <person name="Husby M.E."/>
            <person name="Kamat A."/>
            <person name="Kanga B."/>
            <person name="Kashin S."/>
            <person name="Khazanovich D."/>
            <person name="Kisner P."/>
            <person name="Lance K."/>
            <person name="Lara M."/>
            <person name="Lee W."/>
            <person name="Lennon N."/>
            <person name="Letendre F."/>
            <person name="LeVine R."/>
            <person name="Lipovsky A."/>
            <person name="Liu X."/>
            <person name="Liu J."/>
            <person name="Liu S."/>
            <person name="Lokyitsang T."/>
            <person name="Lokyitsang Y."/>
            <person name="Lubonja R."/>
            <person name="Lui A."/>
            <person name="MacDonald P."/>
            <person name="Magnisalis V."/>
            <person name="Maru K."/>
            <person name="Matthews C."/>
            <person name="McCusker W."/>
            <person name="McDonough S."/>
            <person name="Mehta T."/>
            <person name="Meldrim J."/>
            <person name="Meneus L."/>
            <person name="Mihai O."/>
            <person name="Mihalev A."/>
            <person name="Mihova T."/>
            <person name="Mittelman R."/>
            <person name="Mlenga V."/>
            <person name="Montmayeur A."/>
            <person name="Mulrain L."/>
            <person name="Navidi A."/>
            <person name="Naylor J."/>
            <person name="Negash T."/>
            <person name="Nguyen T."/>
            <person name="Nguyen N."/>
            <person name="Nicol R."/>
            <person name="Norbu C."/>
            <person name="Norbu N."/>
            <person name="Novod N."/>
            <person name="O'Neill B."/>
            <person name="Osman S."/>
            <person name="Markiewicz E."/>
            <person name="Oyono O.L."/>
            <person name="Patti C."/>
            <person name="Phunkhang P."/>
            <person name="Pierre F."/>
            <person name="Priest M."/>
            <person name="Raghuraman S."/>
            <person name="Rege F."/>
            <person name="Reyes R."/>
            <person name="Rise C."/>
            <person name="Rogov P."/>
            <person name="Ross K."/>
            <person name="Ryan E."/>
            <person name="Settipalli S."/>
            <person name="Shea T."/>
            <person name="Sherpa N."/>
            <person name="Shi L."/>
            <person name="Shih D."/>
            <person name="Sparrow T."/>
            <person name="Spaulding J."/>
            <person name="Stalker J."/>
            <person name="Stange-Thomann N."/>
            <person name="Stavropoulos S."/>
            <person name="Stone C."/>
            <person name="Strader C."/>
            <person name="Tesfaye S."/>
            <person name="Thomson T."/>
            <person name="Thoulutsang Y."/>
            <person name="Thoulutsang D."/>
            <person name="Topham K."/>
            <person name="Topping I."/>
            <person name="Tsamla T."/>
            <person name="Vassiliev H."/>
            <person name="Vo A."/>
            <person name="Wangchuk T."/>
            <person name="Wangdi T."/>
            <person name="Weiand M."/>
            <person name="Wilkinson J."/>
            <person name="Wilson A."/>
            <person name="Yadav S."/>
            <person name="Young G."/>
            <person name="Yu Q."/>
            <person name="Zembek L."/>
            <person name="Zhong D."/>
            <person name="Zimmer A."/>
            <person name="Zwirko Z."/>
            <person name="Jaffe D.B."/>
            <person name="Alvarez P."/>
            <person name="Brockman W."/>
            <person name="Butler J."/>
            <person name="Chin C."/>
            <person name="Gnerre S."/>
            <person name="Grabherr M."/>
            <person name="Kleber M."/>
            <person name="Mauceli E."/>
            <person name="MacCallum I."/>
        </authorList>
    </citation>
    <scope>NUCLEOTIDE SEQUENCE [LARGE SCALE GENOMIC DNA]</scope>
    <source>
        <strain evidence="4">MV2-25</strain>
    </source>
</reference>
<reference evidence="4" key="3">
    <citation type="journal article" date="2012" name="PLoS ONE">
        <title>Mind the gap: upgrading genomes with Pacific Biosciences RS long-read sequencing technology.</title>
        <authorList>
            <person name="English A.C."/>
            <person name="Richards S."/>
            <person name="Han Y."/>
            <person name="Wang M."/>
            <person name="Vee V."/>
            <person name="Qu J."/>
            <person name="Qin X."/>
            <person name="Muzny D.M."/>
            <person name="Reid J.G."/>
            <person name="Worley K.C."/>
            <person name="Gibbs R.A."/>
        </authorList>
    </citation>
    <scope>NUCLEOTIDE SEQUENCE</scope>
    <source>
        <strain evidence="4">MV2-25</strain>
    </source>
</reference>
<evidence type="ECO:0000259" key="3">
    <source>
        <dbReference type="PROSITE" id="PS50960"/>
    </source>
</evidence>
<sequence>MIAAGFADSAAAALPSLQSGRRRSKNFNVAGSCSAPVGTAEFRFVGGVEFLQLHPPNLRSQQHRKHQPHNLDSTIEDDHNYVAAHDDDNESSVARIASSGSGLPQIFDADTPGNISVGLMHSSIDSYTSYKRVRRSEASLAQAAKCVSKGETFQTVSNMFNIPVSTIRFYMARKGILPKRKRGRGASHAGNLFTTANAGTLLTPNSGTAHHLSQNTPLDTVLKSGNKNASGSNSPAAVTASSNLPSLEIGTTAAGVPFHILSDASTFALSEQHQLHMI</sequence>
<evidence type="ECO:0000256" key="1">
    <source>
        <dbReference type="PROSITE-ProRule" id="PRU00320"/>
    </source>
</evidence>
<organism evidence="4">
    <name type="scientific">Drosophila pseudoobscura pseudoobscura</name>
    <name type="common">Fruit fly</name>
    <dbReference type="NCBI Taxonomy" id="46245"/>
    <lineage>
        <taxon>Eukaryota</taxon>
        <taxon>Metazoa</taxon>
        <taxon>Ecdysozoa</taxon>
        <taxon>Arthropoda</taxon>
        <taxon>Hexapoda</taxon>
        <taxon>Insecta</taxon>
        <taxon>Pterygota</taxon>
        <taxon>Neoptera</taxon>
        <taxon>Endopterygota</taxon>
        <taxon>Diptera</taxon>
        <taxon>Brachycera</taxon>
        <taxon>Muscomorpha</taxon>
        <taxon>Ephydroidea</taxon>
        <taxon>Drosophilidae</taxon>
        <taxon>Drosophila</taxon>
        <taxon>Sophophora</taxon>
    </lineage>
</organism>
<dbReference type="EMBL" id="CH475696">
    <property type="protein sequence ID" value="EDY70991.2"/>
    <property type="molecule type" value="Genomic_DNA"/>
</dbReference>
<keyword evidence="1" id="KW-0539">Nucleus</keyword>
<reference evidence="4" key="1">
    <citation type="journal article" date="2005" name="Genome Res.">
        <title>Comparative genome sequencing of Drosophila pseudoobscura: chromosomal, gene, and cis-element evolution.</title>
        <authorList>
            <person name="Richards S."/>
            <person name="Liu Y."/>
            <person name="Bettencourt B.R."/>
            <person name="Hradecky P."/>
            <person name="Letovsky S."/>
            <person name="Nielsen R."/>
            <person name="Thornton K."/>
            <person name="Hubisz M.J."/>
            <person name="Chen R."/>
            <person name="Meisel R.P."/>
            <person name="Couronne O."/>
            <person name="Hua S."/>
            <person name="Smith M.A."/>
            <person name="Zhang P."/>
            <person name="Liu J."/>
            <person name="Bussemaker H.J."/>
            <person name="van Batenburg M.F."/>
            <person name="Howells S.L."/>
            <person name="Scherer S.E."/>
            <person name="Sodergren E."/>
            <person name="Matthews B.B."/>
            <person name="Crosby M.A."/>
            <person name="Schroeder A.J."/>
            <person name="Ortiz-Barrientos D."/>
            <person name="Rives C.M."/>
            <person name="Metzker M.L."/>
            <person name="Muzny D.M."/>
            <person name="Scott G."/>
            <person name="Steffen D."/>
            <person name="Wheeler D.A."/>
            <person name="Worley K.C."/>
            <person name="Havlak P."/>
            <person name="Durbin K.J."/>
            <person name="Egan A."/>
            <person name="Gill R."/>
            <person name="Hume J."/>
            <person name="Morgan M.B."/>
            <person name="Miner G."/>
            <person name="Hamilton C."/>
            <person name="Huang Y."/>
            <person name="Waldron L."/>
            <person name="Verduzco D."/>
            <person name="Clerc-Blankenburg K.P."/>
            <person name="Dubchak I."/>
            <person name="Noor M.A."/>
            <person name="Anderson W."/>
            <person name="White K.P."/>
            <person name="Clark A.G."/>
            <person name="Schaeffer S.W."/>
            <person name="Gelbart W."/>
            <person name="Weinstock G.M."/>
            <person name="Gibbs R.A."/>
        </authorList>
    </citation>
    <scope>NUCLEOTIDE SEQUENCE [LARGE SCALE GENOMIC DNA]</scope>
    <source>
        <strain evidence="4">MV2-25</strain>
    </source>
</reference>
<dbReference type="GO" id="GO:0005634">
    <property type="term" value="C:nucleus"/>
    <property type="evidence" value="ECO:0007669"/>
    <property type="project" value="UniProtKB-SubCell"/>
</dbReference>
<proteinExistence type="predicted"/>
<dbReference type="HOGENOM" id="CLU_1005668_0_0_1"/>
<feature type="region of interest" description="Disordered" evidence="2">
    <location>
        <begin position="218"/>
        <end position="241"/>
    </location>
</feature>
<dbReference type="AlphaFoldDB" id="B5DT28"/>
<dbReference type="Bgee" id="FBgn0243833">
    <property type="expression patterns" value="Expressed in female reproductive system and 2 other cell types or tissues"/>
</dbReference>
<protein>
    <recommendedName>
        <fullName evidence="3">HTH psq-type domain-containing protein</fullName>
    </recommendedName>
</protein>
<dbReference type="GO" id="GO:0003677">
    <property type="term" value="F:DNA binding"/>
    <property type="evidence" value="ECO:0007669"/>
    <property type="project" value="UniProtKB-UniRule"/>
</dbReference>
<reference evidence="4" key="4">
    <citation type="submission" date="2015-11" db="EMBL/GenBank/DDBJ databases">
        <authorList>
            <consortium name="FlyBase"/>
        </authorList>
    </citation>
    <scope>NUCLEOTIDE SEQUENCE</scope>
    <source>
        <strain evidence="4">MV2-25</strain>
    </source>
</reference>
<dbReference type="InterPro" id="IPR007889">
    <property type="entry name" value="HTH_Psq"/>
</dbReference>
<feature type="DNA-binding region" description="H-T-H motif" evidence="1">
    <location>
        <begin position="153"/>
        <end position="173"/>
    </location>
</feature>
<keyword evidence="1" id="KW-0238">DNA-binding</keyword>
<feature type="compositionally biased region" description="Low complexity" evidence="2">
    <location>
        <begin position="223"/>
        <end position="237"/>
    </location>
</feature>
<feature type="domain" description="HTH psq-type" evidence="3">
    <location>
        <begin position="126"/>
        <end position="177"/>
    </location>
</feature>
<dbReference type="PROSITE" id="PS50960">
    <property type="entry name" value="HTH_PSQ"/>
    <property type="match status" value="1"/>
</dbReference>
<dbReference type="eggNOG" id="ENOG502RY53">
    <property type="taxonomic scope" value="Eukaryota"/>
</dbReference>